<feature type="region of interest" description="Disordered" evidence="2">
    <location>
        <begin position="415"/>
        <end position="451"/>
    </location>
</feature>
<keyword evidence="1" id="KW-0175">Coiled coil</keyword>
<dbReference type="HOGENOM" id="CLU_607072_0_0_1"/>
<protein>
    <submittedName>
        <fullName evidence="3">Uncharacterized protein</fullName>
    </submittedName>
</protein>
<evidence type="ECO:0000313" key="4">
    <source>
        <dbReference type="Proteomes" id="UP000053257"/>
    </source>
</evidence>
<feature type="region of interest" description="Disordered" evidence="2">
    <location>
        <begin position="166"/>
        <end position="210"/>
    </location>
</feature>
<feature type="coiled-coil region" evidence="1">
    <location>
        <begin position="229"/>
        <end position="263"/>
    </location>
</feature>
<proteinExistence type="predicted"/>
<reference evidence="3 4" key="1">
    <citation type="journal article" date="2014" name="PLoS Genet.">
        <title>Analysis of the Phlebiopsis gigantea genome, transcriptome and secretome provides insight into its pioneer colonization strategies of wood.</title>
        <authorList>
            <person name="Hori C."/>
            <person name="Ishida T."/>
            <person name="Igarashi K."/>
            <person name="Samejima M."/>
            <person name="Suzuki H."/>
            <person name="Master E."/>
            <person name="Ferreira P."/>
            <person name="Ruiz-Duenas F.J."/>
            <person name="Held B."/>
            <person name="Canessa P."/>
            <person name="Larrondo L.F."/>
            <person name="Schmoll M."/>
            <person name="Druzhinina I.S."/>
            <person name="Kubicek C.P."/>
            <person name="Gaskell J.A."/>
            <person name="Kersten P."/>
            <person name="St John F."/>
            <person name="Glasner J."/>
            <person name="Sabat G."/>
            <person name="Splinter BonDurant S."/>
            <person name="Syed K."/>
            <person name="Yadav J."/>
            <person name="Mgbeahuruike A.C."/>
            <person name="Kovalchuk A."/>
            <person name="Asiegbu F.O."/>
            <person name="Lackner G."/>
            <person name="Hoffmeister D."/>
            <person name="Rencoret J."/>
            <person name="Gutierrez A."/>
            <person name="Sun H."/>
            <person name="Lindquist E."/>
            <person name="Barry K."/>
            <person name="Riley R."/>
            <person name="Grigoriev I.V."/>
            <person name="Henrissat B."/>
            <person name="Kues U."/>
            <person name="Berka R.M."/>
            <person name="Martinez A.T."/>
            <person name="Covert S.F."/>
            <person name="Blanchette R.A."/>
            <person name="Cullen D."/>
        </authorList>
    </citation>
    <scope>NUCLEOTIDE SEQUENCE [LARGE SCALE GENOMIC DNA]</scope>
    <source>
        <strain evidence="3 4">11061_1 CR5-6</strain>
    </source>
</reference>
<evidence type="ECO:0000313" key="3">
    <source>
        <dbReference type="EMBL" id="KIP05301.1"/>
    </source>
</evidence>
<feature type="coiled-coil region" evidence="1">
    <location>
        <begin position="288"/>
        <end position="378"/>
    </location>
</feature>
<keyword evidence="4" id="KW-1185">Reference proteome</keyword>
<evidence type="ECO:0000256" key="1">
    <source>
        <dbReference type="SAM" id="Coils"/>
    </source>
</evidence>
<dbReference type="AlphaFoldDB" id="A0A0C3RVJ2"/>
<sequence>MSELSGEQPTLREAQEDLISLPVKAWAHGTRVYENQPFWLVTDGVFFKVQREVHITKSGHSPPVLKINTSGAPRVNRRLNRDGYFTQGSMGPTGSFVFKFDVENTVWANGETYEKLSDLLTRELIGRRLVSMNGEQSAACWESVREHVKSNTITHGAFHDESISTATHRSAGPSACKASSPDSRPSTGVERTASVGGPAQTNNNPSMPPITANDIMTVMTQLTEKSRLYDTAEAARAQAVLEITHLQEKIAAMENELLRSRQEGNAQLTSHKLERENDHLPKDFENKLAEAEERATEAAEMLKDVVAARAEQTQALRSSIEQTDKAMALLAKEQDKIAGQQRSIQHLEAVALERERRVDELTAKISALEERNLRLDETNLAQRTELAALSARYAKVLAENEMFAEENFGLRRSTCSRNAGGGDNGAVVARRRISSSSISDPEGSVKKRRLD</sequence>
<name>A0A0C3RVJ2_PHLG1</name>
<evidence type="ECO:0000256" key="2">
    <source>
        <dbReference type="SAM" id="MobiDB-lite"/>
    </source>
</evidence>
<gene>
    <name evidence="3" type="ORF">PHLGIDRAFT_128979</name>
</gene>
<dbReference type="Proteomes" id="UP000053257">
    <property type="component" value="Unassembled WGS sequence"/>
</dbReference>
<organism evidence="3 4">
    <name type="scientific">Phlebiopsis gigantea (strain 11061_1 CR5-6)</name>
    <name type="common">White-rot fungus</name>
    <name type="synonym">Peniophora gigantea</name>
    <dbReference type="NCBI Taxonomy" id="745531"/>
    <lineage>
        <taxon>Eukaryota</taxon>
        <taxon>Fungi</taxon>
        <taxon>Dikarya</taxon>
        <taxon>Basidiomycota</taxon>
        <taxon>Agaricomycotina</taxon>
        <taxon>Agaricomycetes</taxon>
        <taxon>Polyporales</taxon>
        <taxon>Phanerochaetaceae</taxon>
        <taxon>Phlebiopsis</taxon>
    </lineage>
</organism>
<accession>A0A0C3RVJ2</accession>
<dbReference type="EMBL" id="KN840547">
    <property type="protein sequence ID" value="KIP05301.1"/>
    <property type="molecule type" value="Genomic_DNA"/>
</dbReference>